<dbReference type="AlphaFoldDB" id="A0AAV4D2J2"/>
<evidence type="ECO:0000256" key="2">
    <source>
        <dbReference type="SAM" id="MobiDB-lite"/>
    </source>
</evidence>
<sequence length="389" mass="43802">MVLLAAVLACEAFNCSGWRAVKSGWRFINPDNQSSPGRWSVKGLSLPVDEMNSPTTSNVSFRVIPKPHRDSSLRHVASSISSSEESAVFLPAPEMLKNTKEDNINKDIRDLKDQRSILTDEVSSVRQTINELGLKVNELEQYGRRANVRLFGLRDKTDETNAATVKTVTEIIRTKLNWRKFNPSQIGVAHRIGPHRNNADRSVIVRFCSHTTATEVKRRRRNLKGTNIVLTEDLTPITLEKYKRVKSLSEIKQAWTKEGKIFVKNFKDTVFKMSKGEGVEDLRHRLNKPQPTPSNMKYAQEKMNHPMQAQELQTARQQARSNSNSNRADVETTDQPRKEGAKDARDVTSHTDTEDSQNITLTSTPVGHSTKSSQEKIISNGTKAQCILG</sequence>
<organism evidence="4 5">
    <name type="scientific">Plakobranchus ocellatus</name>
    <dbReference type="NCBI Taxonomy" id="259542"/>
    <lineage>
        <taxon>Eukaryota</taxon>
        <taxon>Metazoa</taxon>
        <taxon>Spiralia</taxon>
        <taxon>Lophotrochozoa</taxon>
        <taxon>Mollusca</taxon>
        <taxon>Gastropoda</taxon>
        <taxon>Heterobranchia</taxon>
        <taxon>Euthyneura</taxon>
        <taxon>Panpulmonata</taxon>
        <taxon>Sacoglossa</taxon>
        <taxon>Placobranchoidea</taxon>
        <taxon>Plakobranchidae</taxon>
        <taxon>Plakobranchus</taxon>
    </lineage>
</organism>
<feature type="compositionally biased region" description="Basic and acidic residues" evidence="2">
    <location>
        <begin position="328"/>
        <end position="353"/>
    </location>
</feature>
<keyword evidence="5" id="KW-1185">Reference proteome</keyword>
<evidence type="ECO:0000256" key="3">
    <source>
        <dbReference type="SAM" id="SignalP"/>
    </source>
</evidence>
<feature type="region of interest" description="Disordered" evidence="2">
    <location>
        <begin position="304"/>
        <end position="377"/>
    </location>
</feature>
<comment type="caution">
    <text evidence="4">The sequence shown here is derived from an EMBL/GenBank/DDBJ whole genome shotgun (WGS) entry which is preliminary data.</text>
</comment>
<protein>
    <submittedName>
        <fullName evidence="4">Uncharacterized protein</fullName>
    </submittedName>
</protein>
<evidence type="ECO:0000256" key="1">
    <source>
        <dbReference type="SAM" id="Coils"/>
    </source>
</evidence>
<accession>A0AAV4D2J2</accession>
<dbReference type="EMBL" id="BLXT01007309">
    <property type="protein sequence ID" value="GFO38285.1"/>
    <property type="molecule type" value="Genomic_DNA"/>
</dbReference>
<dbReference type="Proteomes" id="UP000735302">
    <property type="component" value="Unassembled WGS sequence"/>
</dbReference>
<evidence type="ECO:0000313" key="4">
    <source>
        <dbReference type="EMBL" id="GFO38285.1"/>
    </source>
</evidence>
<dbReference type="Gene3D" id="3.30.70.1820">
    <property type="entry name" value="L1 transposable element, RRM domain"/>
    <property type="match status" value="1"/>
</dbReference>
<dbReference type="PANTHER" id="PTHR11505">
    <property type="entry name" value="L1 TRANSPOSABLE ELEMENT-RELATED"/>
    <property type="match status" value="1"/>
</dbReference>
<feature type="chain" id="PRO_5043640863" evidence="3">
    <location>
        <begin position="18"/>
        <end position="389"/>
    </location>
</feature>
<feature type="compositionally biased region" description="Polar residues" evidence="2">
    <location>
        <begin position="310"/>
        <end position="327"/>
    </location>
</feature>
<keyword evidence="3" id="KW-0732">Signal</keyword>
<name>A0AAV4D2J2_9GAST</name>
<proteinExistence type="predicted"/>
<dbReference type="InterPro" id="IPR004244">
    <property type="entry name" value="Transposase_22"/>
</dbReference>
<reference evidence="4 5" key="1">
    <citation type="journal article" date="2021" name="Elife">
        <title>Chloroplast acquisition without the gene transfer in kleptoplastic sea slugs, Plakobranchus ocellatus.</title>
        <authorList>
            <person name="Maeda T."/>
            <person name="Takahashi S."/>
            <person name="Yoshida T."/>
            <person name="Shimamura S."/>
            <person name="Takaki Y."/>
            <person name="Nagai Y."/>
            <person name="Toyoda A."/>
            <person name="Suzuki Y."/>
            <person name="Arimoto A."/>
            <person name="Ishii H."/>
            <person name="Satoh N."/>
            <person name="Nishiyama T."/>
            <person name="Hasebe M."/>
            <person name="Maruyama T."/>
            <person name="Minagawa J."/>
            <person name="Obokata J."/>
            <person name="Shigenobu S."/>
        </authorList>
    </citation>
    <scope>NUCLEOTIDE SEQUENCE [LARGE SCALE GENOMIC DNA]</scope>
</reference>
<gene>
    <name evidence="4" type="ORF">PoB_006479000</name>
</gene>
<feature type="compositionally biased region" description="Polar residues" evidence="2">
    <location>
        <begin position="356"/>
        <end position="377"/>
    </location>
</feature>
<feature type="coiled-coil region" evidence="1">
    <location>
        <begin position="101"/>
        <end position="128"/>
    </location>
</feature>
<evidence type="ECO:0000313" key="5">
    <source>
        <dbReference type="Proteomes" id="UP000735302"/>
    </source>
</evidence>
<feature type="signal peptide" evidence="3">
    <location>
        <begin position="1"/>
        <end position="17"/>
    </location>
</feature>
<keyword evidence="1" id="KW-0175">Coiled coil</keyword>